<evidence type="ECO:0000313" key="5">
    <source>
        <dbReference type="Proteomes" id="UP000467385"/>
    </source>
</evidence>
<dbReference type="EMBL" id="AP022613">
    <property type="protein sequence ID" value="BBZ39587.1"/>
    <property type="molecule type" value="Genomic_DNA"/>
</dbReference>
<dbReference type="Gene3D" id="1.20.1260.20">
    <property type="entry name" value="PPE superfamily"/>
    <property type="match status" value="1"/>
</dbReference>
<name>A0A1X1SZI4_9MYCO</name>
<dbReference type="Proteomes" id="UP000467385">
    <property type="component" value="Chromosome"/>
</dbReference>
<feature type="domain" description="PPE family C-terminal" evidence="3">
    <location>
        <begin position="328"/>
        <end position="407"/>
    </location>
</feature>
<accession>A0A1X1SZI4</accession>
<dbReference type="InterPro" id="IPR000030">
    <property type="entry name" value="PPE_dom"/>
</dbReference>
<evidence type="ECO:0000313" key="4">
    <source>
        <dbReference type="EMBL" id="BBZ39587.1"/>
    </source>
</evidence>
<evidence type="ECO:0000259" key="3">
    <source>
        <dbReference type="Pfam" id="PF12484"/>
    </source>
</evidence>
<keyword evidence="5" id="KW-1185">Reference proteome</keyword>
<dbReference type="PANTHER" id="PTHR46766:SF1">
    <property type="entry name" value="GLUTAMINE-RICH PROTEIN 2"/>
    <property type="match status" value="1"/>
</dbReference>
<comment type="similarity">
    <text evidence="1">Belongs to the mycobacterial PPE family.</text>
</comment>
<dbReference type="SUPFAM" id="SSF140459">
    <property type="entry name" value="PE/PPE dimer-like"/>
    <property type="match status" value="1"/>
</dbReference>
<dbReference type="STRING" id="44010.AWC00_23030"/>
<evidence type="ECO:0000259" key="2">
    <source>
        <dbReference type="Pfam" id="PF00823"/>
    </source>
</evidence>
<dbReference type="AlphaFoldDB" id="A0A1X1SZI4"/>
<evidence type="ECO:0000256" key="1">
    <source>
        <dbReference type="ARBA" id="ARBA00010652"/>
    </source>
</evidence>
<dbReference type="Pfam" id="PF00823">
    <property type="entry name" value="PPE"/>
    <property type="match status" value="1"/>
</dbReference>
<sequence>MTAALDFAMLPPEINSGRMYFGPGPGSMLAAASAWHELASELCLAATGYSSVLADLAGQAWHGPSSATMAAAVAPYVAWLSGTAALAEQTAAQAEAAVAAYEAAFAATVPPSVIAANRAQLLVLVATNFFGQNTPAIAATEAHYTQMWAQDATAMYGYAGSSAVASQLTPFDQPARVADATGPTTQAAAVAQASATPAGTAQSTLSQLVATLPGALQNLASPASSGSQLSGALGGFDLFTSGSSTTGLPGVLDAIFGPNGSALADFLNSEVLNSVFASGFFMPARFMGNTSDFLGLAGKGADPAAAVPGAAAEAVQTPLGGVGALGNSAGMGRANLIGPLSVPPGWATPAQLYNSLPAPPGGAPLGTPAAAVADGTPPVPLAKMAAGTGEGRAVPQYGFRPRFVARPPAAG</sequence>
<dbReference type="GO" id="GO:0052572">
    <property type="term" value="P:response to host immune response"/>
    <property type="evidence" value="ECO:0007669"/>
    <property type="project" value="TreeGrafter"/>
</dbReference>
<dbReference type="InterPro" id="IPR022171">
    <property type="entry name" value="PPE_C"/>
</dbReference>
<reference evidence="4 5" key="1">
    <citation type="journal article" date="2019" name="Emerg. Microbes Infect.">
        <title>Comprehensive subspecies identification of 175 nontuberculous mycobacteria species based on 7547 genomic profiles.</title>
        <authorList>
            <person name="Matsumoto Y."/>
            <person name="Kinjo T."/>
            <person name="Motooka D."/>
            <person name="Nabeya D."/>
            <person name="Jung N."/>
            <person name="Uechi K."/>
            <person name="Horii T."/>
            <person name="Iida T."/>
            <person name="Fujita J."/>
            <person name="Nakamura S."/>
        </authorList>
    </citation>
    <scope>NUCLEOTIDE SEQUENCE [LARGE SCALE GENOMIC DNA]</scope>
    <source>
        <strain evidence="4 5">JCM 14738</strain>
    </source>
</reference>
<dbReference type="InterPro" id="IPR038332">
    <property type="entry name" value="PPE_sf"/>
</dbReference>
<organism evidence="4 5">
    <name type="scientific">Mycobacterium conspicuum</name>
    <dbReference type="NCBI Taxonomy" id="44010"/>
    <lineage>
        <taxon>Bacteria</taxon>
        <taxon>Bacillati</taxon>
        <taxon>Actinomycetota</taxon>
        <taxon>Actinomycetes</taxon>
        <taxon>Mycobacteriales</taxon>
        <taxon>Mycobacteriaceae</taxon>
        <taxon>Mycobacterium</taxon>
    </lineage>
</organism>
<dbReference type="PANTHER" id="PTHR46766">
    <property type="entry name" value="GLUTAMINE-RICH PROTEIN 2"/>
    <property type="match status" value="1"/>
</dbReference>
<protein>
    <submittedName>
        <fullName evidence="4">PPE family protein</fullName>
    </submittedName>
</protein>
<dbReference type="RefSeq" id="WP_085235104.1">
    <property type="nucleotide sequence ID" value="NZ_AP022613.1"/>
</dbReference>
<proteinExistence type="inferred from homology"/>
<dbReference type="FunFam" id="1.20.1260.20:FF:000001">
    <property type="entry name" value="PPE family protein PPE41"/>
    <property type="match status" value="1"/>
</dbReference>
<gene>
    <name evidence="4" type="primary">PPE31_3</name>
    <name evidence="4" type="ORF">MCNS_26500</name>
</gene>
<feature type="domain" description="PPE" evidence="2">
    <location>
        <begin position="6"/>
        <end position="169"/>
    </location>
</feature>
<dbReference type="Pfam" id="PF12484">
    <property type="entry name" value="PPE-SVP"/>
    <property type="match status" value="1"/>
</dbReference>